<keyword evidence="12" id="KW-0131">Cell cycle</keyword>
<evidence type="ECO:0000259" key="14">
    <source>
        <dbReference type="PROSITE" id="PS50160"/>
    </source>
</evidence>
<dbReference type="SUPFAM" id="SSF50249">
    <property type="entry name" value="Nucleic acid-binding proteins"/>
    <property type="match status" value="1"/>
</dbReference>
<proteinExistence type="predicted"/>
<dbReference type="EC" id="6.5.1.1" evidence="1"/>
<gene>
    <name evidence="15" type="ORF">LZ538_12405</name>
</gene>
<evidence type="ECO:0000256" key="10">
    <source>
        <dbReference type="ARBA" id="ARBA00023172"/>
    </source>
</evidence>
<evidence type="ECO:0000256" key="1">
    <source>
        <dbReference type="ARBA" id="ARBA00012727"/>
    </source>
</evidence>
<evidence type="ECO:0000256" key="9">
    <source>
        <dbReference type="ARBA" id="ARBA00022842"/>
    </source>
</evidence>
<dbReference type="InterPro" id="IPR036599">
    <property type="entry name" value="DNA_ligase_N_sf"/>
</dbReference>
<dbReference type="Gene3D" id="1.10.3260.10">
    <property type="entry name" value="DNA ligase, ATP-dependent, N-terminal domain"/>
    <property type="match status" value="1"/>
</dbReference>
<name>A0ABT0S4Y2_9SPHN</name>
<dbReference type="PROSITE" id="PS50160">
    <property type="entry name" value="DNA_LIGASE_A3"/>
    <property type="match status" value="1"/>
</dbReference>
<evidence type="ECO:0000256" key="6">
    <source>
        <dbReference type="ARBA" id="ARBA00022741"/>
    </source>
</evidence>
<evidence type="ECO:0000256" key="12">
    <source>
        <dbReference type="ARBA" id="ARBA00023306"/>
    </source>
</evidence>
<evidence type="ECO:0000256" key="13">
    <source>
        <dbReference type="ARBA" id="ARBA00034003"/>
    </source>
</evidence>
<dbReference type="Pfam" id="PF01068">
    <property type="entry name" value="DNA_ligase_A_M"/>
    <property type="match status" value="1"/>
</dbReference>
<protein>
    <recommendedName>
        <fullName evidence="1">DNA ligase (ATP)</fullName>
        <ecNumber evidence="1">6.5.1.1</ecNumber>
    </recommendedName>
</protein>
<dbReference type="InterPro" id="IPR012309">
    <property type="entry name" value="DNA_ligase_ATP-dep_C"/>
</dbReference>
<organism evidence="15 16">
    <name type="scientific">Sphingomonas hankyongi</name>
    <dbReference type="NCBI Taxonomy" id="2908209"/>
    <lineage>
        <taxon>Bacteria</taxon>
        <taxon>Pseudomonadati</taxon>
        <taxon>Pseudomonadota</taxon>
        <taxon>Alphaproteobacteria</taxon>
        <taxon>Sphingomonadales</taxon>
        <taxon>Sphingomonadaceae</taxon>
        <taxon>Sphingomonas</taxon>
    </lineage>
</organism>
<keyword evidence="16" id="KW-1185">Reference proteome</keyword>
<evidence type="ECO:0000256" key="2">
    <source>
        <dbReference type="ARBA" id="ARBA00022598"/>
    </source>
</evidence>
<dbReference type="Pfam" id="PF04679">
    <property type="entry name" value="DNA_ligase_A_C"/>
    <property type="match status" value="1"/>
</dbReference>
<dbReference type="Proteomes" id="UP001165342">
    <property type="component" value="Unassembled WGS sequence"/>
</dbReference>
<keyword evidence="10" id="KW-0233">DNA recombination</keyword>
<keyword evidence="2 15" id="KW-0436">Ligase</keyword>
<evidence type="ECO:0000256" key="5">
    <source>
        <dbReference type="ARBA" id="ARBA00022723"/>
    </source>
</evidence>
<dbReference type="InterPro" id="IPR012340">
    <property type="entry name" value="NA-bd_OB-fold"/>
</dbReference>
<dbReference type="GO" id="GO:0003910">
    <property type="term" value="F:DNA ligase (ATP) activity"/>
    <property type="evidence" value="ECO:0007669"/>
    <property type="project" value="UniProtKB-EC"/>
</dbReference>
<keyword evidence="4" id="KW-0235">DNA replication</keyword>
<evidence type="ECO:0000256" key="3">
    <source>
        <dbReference type="ARBA" id="ARBA00022618"/>
    </source>
</evidence>
<dbReference type="InterPro" id="IPR016059">
    <property type="entry name" value="DNA_ligase_ATP-dep_CS"/>
</dbReference>
<reference evidence="15" key="1">
    <citation type="submission" date="2022-05" db="EMBL/GenBank/DDBJ databases">
        <authorList>
            <person name="Jo J.-H."/>
            <person name="Im W.-T."/>
        </authorList>
    </citation>
    <scope>NUCLEOTIDE SEQUENCE</scope>
    <source>
        <strain evidence="15">SE220</strain>
    </source>
</reference>
<dbReference type="Gene3D" id="3.30.470.30">
    <property type="entry name" value="DNA ligase/mRNA capping enzyme"/>
    <property type="match status" value="1"/>
</dbReference>
<dbReference type="Gene3D" id="2.40.50.140">
    <property type="entry name" value="Nucleic acid-binding proteins"/>
    <property type="match status" value="1"/>
</dbReference>
<accession>A0ABT0S4Y2</accession>
<evidence type="ECO:0000256" key="11">
    <source>
        <dbReference type="ARBA" id="ARBA00023204"/>
    </source>
</evidence>
<feature type="domain" description="ATP-dependent DNA ligase family profile" evidence="14">
    <location>
        <begin position="320"/>
        <end position="439"/>
    </location>
</feature>
<dbReference type="NCBIfam" id="NF006701">
    <property type="entry name" value="PRK09247.1"/>
    <property type="match status" value="1"/>
</dbReference>
<dbReference type="SUPFAM" id="SSF56091">
    <property type="entry name" value="DNA ligase/mRNA capping enzyme, catalytic domain"/>
    <property type="match status" value="1"/>
</dbReference>
<keyword evidence="7" id="KW-0227">DNA damage</keyword>
<dbReference type="PANTHER" id="PTHR45674:SF13">
    <property type="entry name" value="DNA LIGASE-RELATED"/>
    <property type="match status" value="1"/>
</dbReference>
<comment type="catalytic activity">
    <reaction evidence="13">
        <text>ATP + (deoxyribonucleotide)n-3'-hydroxyl + 5'-phospho-(deoxyribonucleotide)m = (deoxyribonucleotide)n+m + AMP + diphosphate.</text>
        <dbReference type="EC" id="6.5.1.1"/>
    </reaction>
</comment>
<evidence type="ECO:0000256" key="7">
    <source>
        <dbReference type="ARBA" id="ARBA00022763"/>
    </source>
</evidence>
<keyword evidence="6" id="KW-0547">Nucleotide-binding</keyword>
<dbReference type="NCBIfam" id="TIGR04120">
    <property type="entry name" value="DNA_lig_bact"/>
    <property type="match status" value="1"/>
</dbReference>
<keyword evidence="9" id="KW-0460">Magnesium</keyword>
<keyword evidence="8" id="KW-0067">ATP-binding</keyword>
<dbReference type="EMBL" id="JAMGBE010000004">
    <property type="protein sequence ID" value="MCL6730842.1"/>
    <property type="molecule type" value="Genomic_DNA"/>
</dbReference>
<evidence type="ECO:0000256" key="8">
    <source>
        <dbReference type="ARBA" id="ARBA00022840"/>
    </source>
</evidence>
<dbReference type="CDD" id="cd07897">
    <property type="entry name" value="Adenylation_DNA_ligase_Bac1"/>
    <property type="match status" value="1"/>
</dbReference>
<dbReference type="InterPro" id="IPR012310">
    <property type="entry name" value="DNA_ligase_ATP-dep_cent"/>
</dbReference>
<dbReference type="PROSITE" id="PS00697">
    <property type="entry name" value="DNA_LIGASE_A1"/>
    <property type="match status" value="1"/>
</dbReference>
<dbReference type="CDD" id="cd07972">
    <property type="entry name" value="OBF_DNA_ligase_Arch_LigB"/>
    <property type="match status" value="1"/>
</dbReference>
<keyword evidence="5" id="KW-0479">Metal-binding</keyword>
<sequence length="533" mass="59412">MRAFSQLLDDLTYTRSRNTKLKLIGDYLKDTPDPDRGFGLAALTGTLDIPAVKGAAVRAIAEQRVDPVLLYMSRDYVGDMAETVSLLWPKPGTEPPEVDDATISISDAIARLRSTSRLDAPQTLASMLDHLDASGRFALLKLATGELRVGVNARLAKQALADAFGLDVDAVEEVWHGLRPPFDELFAWAEGRADQPAVRDLPVFRPFMLAHALEETKVSLDDYAAEWKWDGIRVQLVHAGGQTRLFSRTGDDISGSFPDLAEAFSTPGVLDGELLVRGSDQGVEDVHGGAAASFNALQQRLGRKNVSQKMLAAYPAFVRLYDILFDAGEDLRDLPWSERRGRLELLAARLDPERFDISQLIAASSFDELEQLRANARDVSIEGMMLKRRDSPYVGGRRAGLWYKWKRDPLTADCILMYAQRGSGKRSSYYSDYTFGCWADGGELLPVGKAYFGFTDEELRWIDRWVRGHTVQRFGPVREVEKSLVLEVAFDSIHKSTRHKSGLAMRFPRISRIRTDKPAAEADRVETLQAMVT</sequence>
<dbReference type="InterPro" id="IPR026333">
    <property type="entry name" value="ATP_dep_DNA_lig_pp_1105_fam"/>
</dbReference>
<evidence type="ECO:0000256" key="4">
    <source>
        <dbReference type="ARBA" id="ARBA00022705"/>
    </source>
</evidence>
<dbReference type="RefSeq" id="WP_249832340.1">
    <property type="nucleotide sequence ID" value="NZ_JAMGBE010000004.1"/>
</dbReference>
<evidence type="ECO:0000313" key="16">
    <source>
        <dbReference type="Proteomes" id="UP001165342"/>
    </source>
</evidence>
<evidence type="ECO:0000313" key="15">
    <source>
        <dbReference type="EMBL" id="MCL6730842.1"/>
    </source>
</evidence>
<keyword evidence="11" id="KW-0234">DNA repair</keyword>
<dbReference type="InterPro" id="IPR050191">
    <property type="entry name" value="ATP-dep_DNA_ligase"/>
</dbReference>
<keyword evidence="3" id="KW-0132">Cell division</keyword>
<comment type="caution">
    <text evidence="15">The sequence shown here is derived from an EMBL/GenBank/DDBJ whole genome shotgun (WGS) entry which is preliminary data.</text>
</comment>
<dbReference type="PANTHER" id="PTHR45674">
    <property type="entry name" value="DNA LIGASE 1/3 FAMILY MEMBER"/>
    <property type="match status" value="1"/>
</dbReference>